<gene>
    <name evidence="9" type="ORF">JF539_09820</name>
</gene>
<reference evidence="9" key="1">
    <citation type="submission" date="2020-12" db="EMBL/GenBank/DDBJ databases">
        <title>Oil enriched cultivation method for isolating marine PHA-producing bacteria.</title>
        <authorList>
            <person name="Zheng W."/>
            <person name="Yu S."/>
            <person name="Huang Y."/>
        </authorList>
    </citation>
    <scope>NUCLEOTIDE SEQUENCE</scope>
    <source>
        <strain evidence="9">SY-2-12</strain>
    </source>
</reference>
<accession>A0A939J1R4</accession>
<dbReference type="AlphaFoldDB" id="A0A939J1R4"/>
<dbReference type="GO" id="GO:0022857">
    <property type="term" value="F:transmembrane transporter activity"/>
    <property type="evidence" value="ECO:0007669"/>
    <property type="project" value="InterPro"/>
</dbReference>
<dbReference type="Pfam" id="PF25944">
    <property type="entry name" value="Beta-barrel_RND"/>
    <property type="match status" value="1"/>
</dbReference>
<feature type="signal peptide" evidence="4">
    <location>
        <begin position="1"/>
        <end position="38"/>
    </location>
</feature>
<dbReference type="RefSeq" id="WP_207140103.1">
    <property type="nucleotide sequence ID" value="NZ_JAEKJZ010000001.1"/>
</dbReference>
<dbReference type="InterPro" id="IPR058624">
    <property type="entry name" value="MdtA-like_HH"/>
</dbReference>
<comment type="caution">
    <text evidence="9">The sequence shown here is derived from an EMBL/GenBank/DDBJ whole genome shotgun (WGS) entry which is preliminary data.</text>
</comment>
<dbReference type="NCBIfam" id="TIGR01730">
    <property type="entry name" value="RND_mfp"/>
    <property type="match status" value="1"/>
</dbReference>
<dbReference type="GO" id="GO:0005886">
    <property type="term" value="C:plasma membrane"/>
    <property type="evidence" value="ECO:0007669"/>
    <property type="project" value="UniProtKB-SubCell"/>
</dbReference>
<keyword evidence="4" id="KW-0732">Signal</keyword>
<evidence type="ECO:0000313" key="9">
    <source>
        <dbReference type="EMBL" id="MBN9670633.1"/>
    </source>
</evidence>
<evidence type="ECO:0000256" key="1">
    <source>
        <dbReference type="ARBA" id="ARBA00004196"/>
    </source>
</evidence>
<evidence type="ECO:0000259" key="8">
    <source>
        <dbReference type="Pfam" id="PF25967"/>
    </source>
</evidence>
<name>A0A939J1R4_9HYPH</name>
<evidence type="ECO:0000259" key="5">
    <source>
        <dbReference type="Pfam" id="PF25876"/>
    </source>
</evidence>
<dbReference type="Gene3D" id="2.40.420.20">
    <property type="match status" value="1"/>
</dbReference>
<protein>
    <submittedName>
        <fullName evidence="9">Efflux RND transporter periplasmic adaptor subunit</fullName>
    </submittedName>
</protein>
<feature type="domain" description="Multidrug resistance protein MdtA-like barrel-sandwich hybrid" evidence="6">
    <location>
        <begin position="76"/>
        <end position="216"/>
    </location>
</feature>
<dbReference type="GO" id="GO:0046677">
    <property type="term" value="P:response to antibiotic"/>
    <property type="evidence" value="ECO:0007669"/>
    <property type="project" value="TreeGrafter"/>
</dbReference>
<evidence type="ECO:0000259" key="6">
    <source>
        <dbReference type="Pfam" id="PF25917"/>
    </source>
</evidence>
<dbReference type="EMBL" id="JAEKJZ010000001">
    <property type="protein sequence ID" value="MBN9670633.1"/>
    <property type="molecule type" value="Genomic_DNA"/>
</dbReference>
<feature type="chain" id="PRO_5037749840" evidence="4">
    <location>
        <begin position="39"/>
        <end position="412"/>
    </location>
</feature>
<dbReference type="PANTHER" id="PTHR30158:SF3">
    <property type="entry name" value="MULTIDRUG EFFLUX PUMP SUBUNIT ACRA-RELATED"/>
    <property type="match status" value="1"/>
</dbReference>
<comment type="subcellular location">
    <subcellularLocation>
        <location evidence="1">Cell envelope</location>
    </subcellularLocation>
</comment>
<proteinExistence type="inferred from homology"/>
<dbReference type="InterPro" id="IPR058625">
    <property type="entry name" value="MdtA-like_BSH"/>
</dbReference>
<feature type="domain" description="Multidrug resistance protein MdtA-like C-terminal permuted SH3" evidence="8">
    <location>
        <begin position="317"/>
        <end position="373"/>
    </location>
</feature>
<feature type="coiled-coil region" evidence="3">
    <location>
        <begin position="122"/>
        <end position="180"/>
    </location>
</feature>
<evidence type="ECO:0000256" key="2">
    <source>
        <dbReference type="ARBA" id="ARBA00009477"/>
    </source>
</evidence>
<dbReference type="InterPro" id="IPR058627">
    <property type="entry name" value="MdtA-like_C"/>
</dbReference>
<dbReference type="Gene3D" id="2.40.50.100">
    <property type="match status" value="1"/>
</dbReference>
<comment type="similarity">
    <text evidence="2">Belongs to the membrane fusion protein (MFP) (TC 8.A.1) family.</text>
</comment>
<evidence type="ECO:0000256" key="4">
    <source>
        <dbReference type="SAM" id="SignalP"/>
    </source>
</evidence>
<dbReference type="Proteomes" id="UP000664096">
    <property type="component" value="Unassembled WGS sequence"/>
</dbReference>
<dbReference type="Pfam" id="PF25876">
    <property type="entry name" value="HH_MFP_RND"/>
    <property type="match status" value="1"/>
</dbReference>
<evidence type="ECO:0000256" key="3">
    <source>
        <dbReference type="SAM" id="Coils"/>
    </source>
</evidence>
<organism evidence="9 10">
    <name type="scientific">Roseibium aggregatum</name>
    <dbReference type="NCBI Taxonomy" id="187304"/>
    <lineage>
        <taxon>Bacteria</taxon>
        <taxon>Pseudomonadati</taxon>
        <taxon>Pseudomonadota</taxon>
        <taxon>Alphaproteobacteria</taxon>
        <taxon>Hyphomicrobiales</taxon>
        <taxon>Stappiaceae</taxon>
        <taxon>Roseibium</taxon>
    </lineage>
</organism>
<feature type="domain" description="Multidrug resistance protein MdtA-like alpha-helical hairpin" evidence="5">
    <location>
        <begin position="116"/>
        <end position="184"/>
    </location>
</feature>
<dbReference type="Pfam" id="PF25917">
    <property type="entry name" value="BSH_RND"/>
    <property type="match status" value="1"/>
</dbReference>
<dbReference type="Gene3D" id="2.40.30.170">
    <property type="match status" value="1"/>
</dbReference>
<feature type="domain" description="Multidrug resistance protein MdtA-like beta-barrel" evidence="7">
    <location>
        <begin position="221"/>
        <end position="310"/>
    </location>
</feature>
<dbReference type="Pfam" id="PF25967">
    <property type="entry name" value="RND-MFP_C"/>
    <property type="match status" value="1"/>
</dbReference>
<evidence type="ECO:0000259" key="7">
    <source>
        <dbReference type="Pfam" id="PF25944"/>
    </source>
</evidence>
<evidence type="ECO:0000313" key="10">
    <source>
        <dbReference type="Proteomes" id="UP000664096"/>
    </source>
</evidence>
<dbReference type="PANTHER" id="PTHR30158">
    <property type="entry name" value="ACRA/E-RELATED COMPONENT OF DRUG EFFLUX TRANSPORTER"/>
    <property type="match status" value="1"/>
</dbReference>
<dbReference type="SUPFAM" id="SSF111369">
    <property type="entry name" value="HlyD-like secretion proteins"/>
    <property type="match status" value="1"/>
</dbReference>
<sequence>MLSTFSFVASGRFSSLSRAALTACLFVSAITASAPLQAQQGQGSAPKPEVGVVELHPQSVAITAKLSGRTVASLDAEVRPEVSGIIKERLFKEGSEVEADAVLYRIDDELYKAAHDSAVAALQKAEAALPSAETKVDRYKELITQNAVAKQELEDALADLAQARADIAAAKADVQTAKINLDHTVIRAPISGRIEASTLSVGALVTANQSDALTTIRQLDPINVDVTQSSTNLLNLRKAVREGRIKLNGDNVTVRLLLETGEDYPEAGKLEFSQAYVNPTTGTYTLRAEFANPERLLLPGMYVQAVVEEGVAQDSYLVPQRAVSRNARGEPTALFLGRDGKVEERVLQVGGNVGNNWLVSEGISDGDRVIVEGTLFVKAGQEATGVLVTIDETTGEVGSRGETLDNAGEATD</sequence>
<dbReference type="InterPro" id="IPR006143">
    <property type="entry name" value="RND_pump_MFP"/>
</dbReference>
<keyword evidence="3" id="KW-0175">Coiled coil</keyword>
<dbReference type="InterPro" id="IPR058626">
    <property type="entry name" value="MdtA-like_b-barrel"/>
</dbReference>
<dbReference type="Gene3D" id="1.10.287.470">
    <property type="entry name" value="Helix hairpin bin"/>
    <property type="match status" value="1"/>
</dbReference>